<keyword evidence="1" id="KW-0614">Plasmid</keyword>
<dbReference type="RefSeq" id="WP_286347202.1">
    <property type="nucleotide sequence ID" value="NZ_AP027733.1"/>
</dbReference>
<gene>
    <name evidence="1" type="ORF">GCM10025867_45930</name>
    <name evidence="2" type="ORF">GCM10025867_51600</name>
</gene>
<dbReference type="EMBL" id="AP027733">
    <property type="protein sequence ID" value="BDZ52919.1"/>
    <property type="molecule type" value="Genomic_DNA"/>
</dbReference>
<geneLocation type="plasmid" evidence="1 3">
    <name>pNBRC108728a</name>
</geneLocation>
<name>A0ABN6Y868_9MICO</name>
<reference evidence="1" key="3">
    <citation type="submission" date="2023-02" db="EMBL/GenBank/DDBJ databases">
        <authorList>
            <person name="Sun Q."/>
            <person name="Mori K."/>
        </authorList>
    </citation>
    <scope>NUCLEOTIDE SEQUENCE</scope>
    <source>
        <strain evidence="1">NBRC 108728</strain>
        <plasmid evidence="1">pNBRC108728a</plasmid>
    </source>
</reference>
<dbReference type="EMBL" id="AP027733">
    <property type="protein sequence ID" value="BDZ52352.1"/>
    <property type="molecule type" value="Genomic_DNA"/>
</dbReference>
<reference evidence="3" key="2">
    <citation type="journal article" date="2019" name="Int. J. Syst. Evol. Microbiol.">
        <title>The Global Catalogue of Microorganisms (GCM) 10K type strain sequencing project: providing services to taxonomists for standard genome sequencing and annotation.</title>
        <authorList>
            <consortium name="The Broad Institute Genomics Platform"/>
            <consortium name="The Broad Institute Genome Sequencing Center for Infectious Disease"/>
            <person name="Wu L."/>
            <person name="Ma J."/>
        </authorList>
    </citation>
    <scope>NUCLEOTIDE SEQUENCE [LARGE SCALE GENOMIC DNA]</scope>
    <source>
        <strain evidence="3">NBRC 108728</strain>
    </source>
</reference>
<evidence type="ECO:0008006" key="4">
    <source>
        <dbReference type="Google" id="ProtNLM"/>
    </source>
</evidence>
<reference evidence="1" key="1">
    <citation type="journal article" date="2014" name="Int. J. Syst. Evol. Microbiol.">
        <title>Complete genome of a new Firmicutes species belonging to the dominant human colonic microbiota ('Ruminococcus bicirculans') reveals two chromosomes and a selective capacity to utilize plant glucans.</title>
        <authorList>
            <consortium name="NISC Comparative Sequencing Program"/>
            <person name="Wegmann U."/>
            <person name="Louis P."/>
            <person name="Goesmann A."/>
            <person name="Henrissat B."/>
            <person name="Duncan S.H."/>
            <person name="Flint H.J."/>
        </authorList>
    </citation>
    <scope>NUCLEOTIDE SEQUENCE</scope>
    <source>
        <strain evidence="1">NBRC 108728</strain>
    </source>
</reference>
<evidence type="ECO:0000313" key="3">
    <source>
        <dbReference type="Proteomes" id="UP001321486"/>
    </source>
</evidence>
<keyword evidence="3" id="KW-1185">Reference proteome</keyword>
<proteinExistence type="predicted"/>
<evidence type="ECO:0000313" key="2">
    <source>
        <dbReference type="EMBL" id="BDZ52919.1"/>
    </source>
</evidence>
<sequence>MRHIFCTLTETSNKYIETPATGYLEIFEESNQNTIISAVWRGVNDTNDGIKAPVEVRDFAFEYTGEHPNAMVRDHFDANQGQGRYAEQGIGAFADLPQGGMWPTEVGAVITVTFLNDDGVRESASFRQVGEESFEWEPTSWHSAHRHPEKLDAISWHLHYDRKLSEERLAASAAQ</sequence>
<accession>A0ABN6Y868</accession>
<protein>
    <recommendedName>
        <fullName evidence="4">DUF1838 domain-containing protein</fullName>
    </recommendedName>
</protein>
<evidence type="ECO:0000313" key="1">
    <source>
        <dbReference type="EMBL" id="BDZ52352.1"/>
    </source>
</evidence>
<dbReference type="Proteomes" id="UP001321486">
    <property type="component" value="Plasmid pNBRC108728a"/>
</dbReference>
<organism evidence="1 3">
    <name type="scientific">Frondihabitans sucicola</name>
    <dbReference type="NCBI Taxonomy" id="1268041"/>
    <lineage>
        <taxon>Bacteria</taxon>
        <taxon>Bacillati</taxon>
        <taxon>Actinomycetota</taxon>
        <taxon>Actinomycetes</taxon>
        <taxon>Micrococcales</taxon>
        <taxon>Microbacteriaceae</taxon>
        <taxon>Frondihabitans</taxon>
    </lineage>
</organism>